<reference evidence="2 3" key="1">
    <citation type="submission" date="2023-09" db="EMBL/GenBank/DDBJ databases">
        <title>Pangenome analysis of Batrachochytrium dendrobatidis and related Chytrids.</title>
        <authorList>
            <person name="Yacoub M.N."/>
            <person name="Stajich J.E."/>
            <person name="James T.Y."/>
        </authorList>
    </citation>
    <scope>NUCLEOTIDE SEQUENCE [LARGE SCALE GENOMIC DNA]</scope>
    <source>
        <strain evidence="2 3">JEL0888</strain>
    </source>
</reference>
<dbReference type="EMBL" id="JADGIZ020000037">
    <property type="protein sequence ID" value="KAL2914066.1"/>
    <property type="molecule type" value="Genomic_DNA"/>
</dbReference>
<feature type="region of interest" description="Disordered" evidence="1">
    <location>
        <begin position="40"/>
        <end position="74"/>
    </location>
</feature>
<organism evidence="2 3">
    <name type="scientific">Polyrhizophydium stewartii</name>
    <dbReference type="NCBI Taxonomy" id="2732419"/>
    <lineage>
        <taxon>Eukaryota</taxon>
        <taxon>Fungi</taxon>
        <taxon>Fungi incertae sedis</taxon>
        <taxon>Chytridiomycota</taxon>
        <taxon>Chytridiomycota incertae sedis</taxon>
        <taxon>Chytridiomycetes</taxon>
        <taxon>Rhizophydiales</taxon>
        <taxon>Rhizophydiales incertae sedis</taxon>
        <taxon>Polyrhizophydium</taxon>
    </lineage>
</organism>
<accession>A0ABR4N3F2</accession>
<feature type="non-terminal residue" evidence="2">
    <location>
        <position position="74"/>
    </location>
</feature>
<feature type="region of interest" description="Disordered" evidence="1">
    <location>
        <begin position="1"/>
        <end position="27"/>
    </location>
</feature>
<evidence type="ECO:0000256" key="1">
    <source>
        <dbReference type="SAM" id="MobiDB-lite"/>
    </source>
</evidence>
<sequence>MLQPLQPPSAAHGPALGPPQLAPSPSDDVLCSVAVHIEFPQSPKSDVDTNTDNETDAKDRMLDKLPVPRRLLSL</sequence>
<proteinExistence type="predicted"/>
<gene>
    <name evidence="2" type="ORF">HK105_206324</name>
</gene>
<evidence type="ECO:0000313" key="2">
    <source>
        <dbReference type="EMBL" id="KAL2914066.1"/>
    </source>
</evidence>
<comment type="caution">
    <text evidence="2">The sequence shown here is derived from an EMBL/GenBank/DDBJ whole genome shotgun (WGS) entry which is preliminary data.</text>
</comment>
<dbReference type="Proteomes" id="UP001527925">
    <property type="component" value="Unassembled WGS sequence"/>
</dbReference>
<protein>
    <submittedName>
        <fullName evidence="2">Uncharacterized protein</fullName>
    </submittedName>
</protein>
<keyword evidence="3" id="KW-1185">Reference proteome</keyword>
<name>A0ABR4N3F2_9FUNG</name>
<evidence type="ECO:0000313" key="3">
    <source>
        <dbReference type="Proteomes" id="UP001527925"/>
    </source>
</evidence>